<evidence type="ECO:0000259" key="13">
    <source>
        <dbReference type="Pfam" id="PF16911"/>
    </source>
</evidence>
<comment type="similarity">
    <text evidence="4">Belongs to the acyltransferase PapA5 family.</text>
</comment>
<organism evidence="14 15">
    <name type="scientific">Streptomyces telluris</name>
    <dbReference type="NCBI Taxonomy" id="2720021"/>
    <lineage>
        <taxon>Bacteria</taxon>
        <taxon>Bacillati</taxon>
        <taxon>Actinomycetota</taxon>
        <taxon>Actinomycetes</taxon>
        <taxon>Kitasatosporales</taxon>
        <taxon>Streptomycetaceae</taxon>
        <taxon>Streptomyces</taxon>
    </lineage>
</organism>
<evidence type="ECO:0000256" key="7">
    <source>
        <dbReference type="ARBA" id="ARBA00022679"/>
    </source>
</evidence>
<evidence type="ECO:0000256" key="9">
    <source>
        <dbReference type="ARBA" id="ARBA00030465"/>
    </source>
</evidence>
<dbReference type="EMBL" id="JANIID010000068">
    <property type="protein sequence ID" value="MCQ8775081.1"/>
    <property type="molecule type" value="Genomic_DNA"/>
</dbReference>
<dbReference type="Proteomes" id="UP001142374">
    <property type="component" value="Unassembled WGS sequence"/>
</dbReference>
<dbReference type="InterPro" id="IPR023213">
    <property type="entry name" value="CAT-like_dom_sf"/>
</dbReference>
<dbReference type="GO" id="GO:0008610">
    <property type="term" value="P:lipid biosynthetic process"/>
    <property type="evidence" value="ECO:0007669"/>
    <property type="project" value="UniProtKB-ARBA"/>
</dbReference>
<feature type="domain" description="Phthiocerol/phthiodiolone dimycocerosyl transferase C-terminal" evidence="13">
    <location>
        <begin position="207"/>
        <end position="366"/>
    </location>
</feature>
<dbReference type="InterPro" id="IPR001242">
    <property type="entry name" value="Condensation_dom"/>
</dbReference>
<keyword evidence="7" id="KW-0808">Transferase</keyword>
<evidence type="ECO:0000313" key="14">
    <source>
        <dbReference type="EMBL" id="MCQ8775081.1"/>
    </source>
</evidence>
<evidence type="ECO:0000256" key="11">
    <source>
        <dbReference type="ARBA" id="ARBA00033407"/>
    </source>
</evidence>
<evidence type="ECO:0000256" key="3">
    <source>
        <dbReference type="ARBA" id="ARBA00001907"/>
    </source>
</evidence>
<sequence>MTVRRRLSPYERVVWAAGEALPATVIAAVHVEGATTPARLRHALAAVRDRHPLLGARVERTGPWRAWLTTRDVPETPLRVVGAGPGRTLTRVMEEELQRPFAAATGPLARFVLVDGGTSFDLLAAFHHVVADGHSAAIVIRDVLEHLAAPAAEQPVVAAPSADGLLPGPRVRPSDLVKLSRSLRIPGQATGPARACGPATPLTCHTWTMDKAETTALLERCRAERTTVHGALCTAFARARRASGPARIAVAADLRRILVPAPQESVGLYAASFVLPVDPGPEDGFWSRARDVKERLHRRLHPEELRPLVAGFRLMPLPHRMITALLHRSEKKGARFDVALSNVRMSIPDTYGDLRLTAFHGVAHTTLSGAPVVILIGLGGRLFLSVTSTDPDAAGLCERAMAHLRAAAAPTATGTLALARPEG</sequence>
<dbReference type="PANTHER" id="PTHR28037:SF1">
    <property type="entry name" value="ALCOHOL O-ACETYLTRANSFERASE 1-RELATED"/>
    <property type="match status" value="1"/>
</dbReference>
<evidence type="ECO:0000256" key="10">
    <source>
        <dbReference type="ARBA" id="ARBA00032317"/>
    </source>
</evidence>
<dbReference type="InterPro" id="IPR052058">
    <property type="entry name" value="Alcohol_O-acetyltransferase"/>
</dbReference>
<dbReference type="Pfam" id="PF16911">
    <property type="entry name" value="PapA_C"/>
    <property type="match status" value="1"/>
</dbReference>
<dbReference type="Pfam" id="PF00668">
    <property type="entry name" value="Condensation"/>
    <property type="match status" value="1"/>
</dbReference>
<accession>A0A9X2RSW6</accession>
<evidence type="ECO:0000256" key="1">
    <source>
        <dbReference type="ARBA" id="ARBA00000026"/>
    </source>
</evidence>
<dbReference type="Gene3D" id="3.30.559.10">
    <property type="entry name" value="Chloramphenicol acetyltransferase-like domain"/>
    <property type="match status" value="1"/>
</dbReference>
<evidence type="ECO:0000259" key="12">
    <source>
        <dbReference type="Pfam" id="PF00668"/>
    </source>
</evidence>
<evidence type="ECO:0000256" key="6">
    <source>
        <dbReference type="ARBA" id="ARBA00013449"/>
    </source>
</evidence>
<dbReference type="PANTHER" id="PTHR28037">
    <property type="entry name" value="ALCOHOL O-ACETYLTRANSFERASE 1-RELATED"/>
    <property type="match status" value="1"/>
</dbReference>
<reference evidence="14" key="1">
    <citation type="submission" date="2022-06" db="EMBL/GenBank/DDBJ databases">
        <title>WGS of actinobacteria.</title>
        <authorList>
            <person name="Thawai C."/>
        </authorList>
    </citation>
    <scope>NUCLEOTIDE SEQUENCE</scope>
    <source>
        <strain evidence="14">AA8</strain>
    </source>
</reference>
<dbReference type="SUPFAM" id="SSF52777">
    <property type="entry name" value="CoA-dependent acyltransferases"/>
    <property type="match status" value="2"/>
</dbReference>
<gene>
    <name evidence="14" type="ORF">NQU55_35805</name>
</gene>
<evidence type="ECO:0000313" key="15">
    <source>
        <dbReference type="Proteomes" id="UP001142374"/>
    </source>
</evidence>
<dbReference type="AlphaFoldDB" id="A0A9X2RSW6"/>
<evidence type="ECO:0000256" key="2">
    <source>
        <dbReference type="ARBA" id="ARBA00000625"/>
    </source>
</evidence>
<comment type="catalytic activity">
    <reaction evidence="3">
        <text>2 a mycocerosyl-[mycocerosic acid synthase] + a phthiodiolone = a dimycocerosyl phthiodiolone + 2 holo-[mycocerosic acid synthase].</text>
        <dbReference type="EC" id="2.3.1.282"/>
    </reaction>
</comment>
<comment type="catalytic activity">
    <reaction evidence="1">
        <text>2 a mycocerosyl-[mycocerosic acid synthase] + a phthiocerol = a dimycocerosyl phthiocerol + 2 holo-[mycocerosic acid synthase].</text>
        <dbReference type="EC" id="2.3.1.282"/>
    </reaction>
</comment>
<protein>
    <recommendedName>
        <fullName evidence="6">Phthiocerol/phthiodiolone dimycocerosyl transferase</fullName>
        <ecNumber evidence="5">2.3.1.282</ecNumber>
    </recommendedName>
    <alternativeName>
        <fullName evidence="11">Acyltransferase PapA5</fullName>
    </alternativeName>
    <alternativeName>
        <fullName evidence="9">Phthiocerol/phthiodiolone O-acyltransferase</fullName>
    </alternativeName>
    <alternativeName>
        <fullName evidence="10">Polyketide synthase-associated protein A5</fullName>
    </alternativeName>
</protein>
<keyword evidence="8" id="KW-0012">Acyltransferase</keyword>
<dbReference type="Gene3D" id="3.30.559.30">
    <property type="entry name" value="Nonribosomal peptide synthetase, condensation domain"/>
    <property type="match status" value="1"/>
</dbReference>
<evidence type="ECO:0000256" key="8">
    <source>
        <dbReference type="ARBA" id="ARBA00023315"/>
    </source>
</evidence>
<keyword evidence="15" id="KW-1185">Reference proteome</keyword>
<dbReference type="GO" id="GO:0016746">
    <property type="term" value="F:acyltransferase activity"/>
    <property type="evidence" value="ECO:0007669"/>
    <property type="project" value="UniProtKB-KW"/>
</dbReference>
<dbReference type="RefSeq" id="WP_168095290.1">
    <property type="nucleotide sequence ID" value="NZ_JAATER010000387.1"/>
</dbReference>
<evidence type="ECO:0000256" key="5">
    <source>
        <dbReference type="ARBA" id="ARBA00012866"/>
    </source>
</evidence>
<dbReference type="InterPro" id="IPR031641">
    <property type="entry name" value="PapA_C"/>
</dbReference>
<comment type="caution">
    <text evidence="14">The sequence shown here is derived from an EMBL/GenBank/DDBJ whole genome shotgun (WGS) entry which is preliminary data.</text>
</comment>
<name>A0A9X2RSW6_9ACTN</name>
<comment type="catalytic activity">
    <reaction evidence="2">
        <text>2 a mycocerosyl-[mycocerosic acid synthase] + a phenolphthiocerol = a dimycocerosyl phenolphthiocerol + 2 holo-[mycocerosic acid synthase].</text>
        <dbReference type="EC" id="2.3.1.282"/>
    </reaction>
</comment>
<dbReference type="EC" id="2.3.1.282" evidence="5"/>
<proteinExistence type="inferred from homology"/>
<feature type="domain" description="Condensation" evidence="12">
    <location>
        <begin position="27"/>
        <end position="145"/>
    </location>
</feature>
<evidence type="ECO:0000256" key="4">
    <source>
        <dbReference type="ARBA" id="ARBA00006558"/>
    </source>
</evidence>